<comment type="caution">
    <text evidence="1">The sequence shown here is derived from an EMBL/GenBank/DDBJ whole genome shotgun (WGS) entry which is preliminary data.</text>
</comment>
<sequence length="50" mass="5660">MKQDIKPVFESDEVPFAMKQLTASERDDWLDQALMDTFPASDPISLCAID</sequence>
<reference evidence="1 2" key="1">
    <citation type="submission" date="2019-03" db="EMBL/GenBank/DDBJ databases">
        <title>Genomic Encyclopedia of Type Strains, Phase III (KMG-III): the genomes of soil and plant-associated and newly described type strains.</title>
        <authorList>
            <person name="Whitman W."/>
        </authorList>
    </citation>
    <scope>NUCLEOTIDE SEQUENCE [LARGE SCALE GENOMIC DNA]</scope>
    <source>
        <strain evidence="1 2">LMG 29544</strain>
    </source>
</reference>
<proteinExistence type="predicted"/>
<evidence type="ECO:0000313" key="2">
    <source>
        <dbReference type="Proteomes" id="UP000295509"/>
    </source>
</evidence>
<dbReference type="Proteomes" id="UP000295509">
    <property type="component" value="Unassembled WGS sequence"/>
</dbReference>
<organism evidence="1 2">
    <name type="scientific">Paraburkholderia rhizosphaerae</name>
    <dbReference type="NCBI Taxonomy" id="480658"/>
    <lineage>
        <taxon>Bacteria</taxon>
        <taxon>Pseudomonadati</taxon>
        <taxon>Pseudomonadota</taxon>
        <taxon>Betaproteobacteria</taxon>
        <taxon>Burkholderiales</taxon>
        <taxon>Burkholderiaceae</taxon>
        <taxon>Paraburkholderia</taxon>
    </lineage>
</organism>
<dbReference type="EMBL" id="SORE01000001">
    <property type="protein sequence ID" value="TDY54652.1"/>
    <property type="molecule type" value="Genomic_DNA"/>
</dbReference>
<keyword evidence="2" id="KW-1185">Reference proteome</keyword>
<dbReference type="AlphaFoldDB" id="A0A4R8M485"/>
<accession>A0A4R8M485</accession>
<name>A0A4R8M485_9BURK</name>
<dbReference type="RefSeq" id="WP_166676280.1">
    <property type="nucleotide sequence ID" value="NZ_JBHLUW010000027.1"/>
</dbReference>
<evidence type="ECO:0000313" key="1">
    <source>
        <dbReference type="EMBL" id="TDY54652.1"/>
    </source>
</evidence>
<gene>
    <name evidence="1" type="ORF">BX592_101108</name>
</gene>
<protein>
    <submittedName>
        <fullName evidence="1">Uncharacterized protein</fullName>
    </submittedName>
</protein>